<sequence>MAAAVPQPRSGPGPRPPWPTEAGLRRGRLLDLLQRPARLVLVVAPAGYGKTTLLTQLAAVRRTGVAWLRVTHEDTDPGHLLHSLSDALLRTGTPIGRTGDREDLLRGLERTPEQLTLVVDDTQLIIGSPGEAELERLLTGGPPSFSAVLASRRMPALNLCRAELGQPVVVSGDHLRFRSWEVEELFRDFYGEPLPPDDIAALTRRTDGWAACLQLFHLSTLSRPLVERRRAVAALAGGARLARTYLARTVLDELPAHLRDFLARTSVFEVVTAARCDQLLGTTGSQADLDQLEHLGALTSSDDDGRTFRYHEVLRRHLESALRERLGAEEADCWYGRAAEVLEAEGASGEAVRACLRAGRWDRATQLLRRAGRQVIDTEAGPRWDDVLPAELVDEDPWLSTAVARRLAVSGRLQAAAGRYRRAEQLFPDPVDRQRTSRERRLVELWTDGRPQPHLHWLDRVRDAVARSPGASPAVPGRGPGDRLAAAMTALLRGDLAAAGGPLQEVLSEAWDDGPGPASSGQGLVHLGARLLHALVAVAAGASVDVEVDRIAADAERLGATWFVRQARVLRGLQSRDRDQLTRIGAECRAVGDDWGGLLADGAGAVAGLTHGWSPPGLFEELAGRCDERGAGTLRAWILTLAALGAAAHGAADAAAAVRRADAASRAAGVRGAQALVALAGAGTERDPGRAVAEARAAAVRLGIPWPEWLAARVAGHVGAGGSPAVATAAVRQRDGTEHGRTAPVELRCLGSFELSVAGRVVDWSGVRPRAASAFRLLALHTPRTVHRDTLLQLWPGRAGEQATHSLQVAVSSVRSLLAPDGPRGASRLVERRGEGYALVLPPGSTVDVVAFDTALSEAERARAGRRRPEEVAALRRAVAQYRGELLPEEGAAEWVVRERDRMRVRAARACARLAGLHLAAGELAAGVTAARRGVEIDPFADESWRLLISAYDRHGDSAAAARARREYAEVLDDLGVPAARASPSPAV</sequence>
<evidence type="ECO:0000313" key="9">
    <source>
        <dbReference type="Proteomes" id="UP000199152"/>
    </source>
</evidence>
<feature type="domain" description="OmpR/PhoB-type" evidence="7">
    <location>
        <begin position="734"/>
        <end position="841"/>
    </location>
</feature>
<name>A0A1I4BIL1_9ACTN</name>
<dbReference type="Gene3D" id="1.25.40.10">
    <property type="entry name" value="Tetratricopeptide repeat domain"/>
    <property type="match status" value="1"/>
</dbReference>
<evidence type="ECO:0000256" key="5">
    <source>
        <dbReference type="PROSITE-ProRule" id="PRU01091"/>
    </source>
</evidence>
<dbReference type="GO" id="GO:0006355">
    <property type="term" value="P:regulation of DNA-templated transcription"/>
    <property type="evidence" value="ECO:0007669"/>
    <property type="project" value="InterPro"/>
</dbReference>
<dbReference type="SUPFAM" id="SSF52540">
    <property type="entry name" value="P-loop containing nucleoside triphosphate hydrolases"/>
    <property type="match status" value="1"/>
</dbReference>
<dbReference type="SMART" id="SM01043">
    <property type="entry name" value="BTAD"/>
    <property type="match status" value="1"/>
</dbReference>
<evidence type="ECO:0000256" key="2">
    <source>
        <dbReference type="ARBA" id="ARBA00023015"/>
    </source>
</evidence>
<feature type="region of interest" description="Disordered" evidence="6">
    <location>
        <begin position="1"/>
        <end position="22"/>
    </location>
</feature>
<dbReference type="AlphaFoldDB" id="A0A1I4BIL1"/>
<dbReference type="InterPro" id="IPR027417">
    <property type="entry name" value="P-loop_NTPase"/>
</dbReference>
<dbReference type="InterPro" id="IPR005158">
    <property type="entry name" value="BTAD"/>
</dbReference>
<dbReference type="InterPro" id="IPR001867">
    <property type="entry name" value="OmpR/PhoB-type_DNA-bd"/>
</dbReference>
<evidence type="ECO:0000313" key="8">
    <source>
        <dbReference type="EMBL" id="SFK68664.1"/>
    </source>
</evidence>
<evidence type="ECO:0000256" key="1">
    <source>
        <dbReference type="ARBA" id="ARBA00005820"/>
    </source>
</evidence>
<dbReference type="Proteomes" id="UP000199152">
    <property type="component" value="Unassembled WGS sequence"/>
</dbReference>
<keyword evidence="9" id="KW-1185">Reference proteome</keyword>
<dbReference type="InterPro" id="IPR011990">
    <property type="entry name" value="TPR-like_helical_dom_sf"/>
</dbReference>
<dbReference type="InParanoid" id="A0A1I4BIL1"/>
<dbReference type="SUPFAM" id="SSF46894">
    <property type="entry name" value="C-terminal effector domain of the bipartite response regulators"/>
    <property type="match status" value="1"/>
</dbReference>
<dbReference type="InterPro" id="IPR051677">
    <property type="entry name" value="AfsR-DnrI-RedD_regulator"/>
</dbReference>
<keyword evidence="4" id="KW-0804">Transcription</keyword>
<dbReference type="PROSITE" id="PS51755">
    <property type="entry name" value="OMPR_PHOB"/>
    <property type="match status" value="1"/>
</dbReference>
<dbReference type="PANTHER" id="PTHR35807:SF1">
    <property type="entry name" value="TRANSCRIPTIONAL REGULATOR REDD"/>
    <property type="match status" value="1"/>
</dbReference>
<comment type="similarity">
    <text evidence="1">Belongs to the AfsR/DnrI/RedD regulatory family.</text>
</comment>
<dbReference type="GO" id="GO:0003677">
    <property type="term" value="F:DNA binding"/>
    <property type="evidence" value="ECO:0007669"/>
    <property type="project" value="UniProtKB-UniRule"/>
</dbReference>
<dbReference type="InterPro" id="IPR036388">
    <property type="entry name" value="WH-like_DNA-bd_sf"/>
</dbReference>
<keyword evidence="3 5" id="KW-0238">DNA-binding</keyword>
<dbReference type="STRING" id="504800.SAMN04488085_10361"/>
<evidence type="ECO:0000259" key="7">
    <source>
        <dbReference type="PROSITE" id="PS51755"/>
    </source>
</evidence>
<evidence type="ECO:0000256" key="3">
    <source>
        <dbReference type="ARBA" id="ARBA00023125"/>
    </source>
</evidence>
<dbReference type="GO" id="GO:0000160">
    <property type="term" value="P:phosphorelay signal transduction system"/>
    <property type="evidence" value="ECO:0007669"/>
    <property type="project" value="InterPro"/>
</dbReference>
<accession>A0A1I4BIL1</accession>
<evidence type="ECO:0000256" key="4">
    <source>
        <dbReference type="ARBA" id="ARBA00023163"/>
    </source>
</evidence>
<dbReference type="PANTHER" id="PTHR35807">
    <property type="entry name" value="TRANSCRIPTIONAL REGULATOR REDD-RELATED"/>
    <property type="match status" value="1"/>
</dbReference>
<dbReference type="InterPro" id="IPR059106">
    <property type="entry name" value="WHD_MalT"/>
</dbReference>
<dbReference type="Gene3D" id="3.40.50.300">
    <property type="entry name" value="P-loop containing nucleotide triphosphate hydrolases"/>
    <property type="match status" value="1"/>
</dbReference>
<proteinExistence type="inferred from homology"/>
<feature type="DNA-binding region" description="OmpR/PhoB-type" evidence="5">
    <location>
        <begin position="734"/>
        <end position="841"/>
    </location>
</feature>
<gene>
    <name evidence="8" type="ORF">SAMN04488085_10361</name>
</gene>
<organism evidence="8 9">
    <name type="scientific">Geodermatophilus ruber</name>
    <dbReference type="NCBI Taxonomy" id="504800"/>
    <lineage>
        <taxon>Bacteria</taxon>
        <taxon>Bacillati</taxon>
        <taxon>Actinomycetota</taxon>
        <taxon>Actinomycetes</taxon>
        <taxon>Geodermatophilales</taxon>
        <taxon>Geodermatophilaceae</taxon>
        <taxon>Geodermatophilus</taxon>
    </lineage>
</organism>
<protein>
    <submittedName>
        <fullName evidence="8">ATP-, maltotriose-and DNA-dependent transcriptional regulator MalT</fullName>
    </submittedName>
</protein>
<dbReference type="Pfam" id="PF03704">
    <property type="entry name" value="BTAD"/>
    <property type="match status" value="1"/>
</dbReference>
<dbReference type="EMBL" id="FOSW01000003">
    <property type="protein sequence ID" value="SFK68664.1"/>
    <property type="molecule type" value="Genomic_DNA"/>
</dbReference>
<dbReference type="SMART" id="SM00862">
    <property type="entry name" value="Trans_reg_C"/>
    <property type="match status" value="1"/>
</dbReference>
<dbReference type="SUPFAM" id="SSF48452">
    <property type="entry name" value="TPR-like"/>
    <property type="match status" value="1"/>
</dbReference>
<reference evidence="8 9" key="1">
    <citation type="submission" date="2016-10" db="EMBL/GenBank/DDBJ databases">
        <authorList>
            <person name="de Groot N.N."/>
        </authorList>
    </citation>
    <scope>NUCLEOTIDE SEQUENCE [LARGE SCALE GENOMIC DNA]</scope>
    <source>
        <strain evidence="8 9">DSM 45317</strain>
    </source>
</reference>
<dbReference type="Pfam" id="PF25873">
    <property type="entry name" value="WHD_MalT"/>
    <property type="match status" value="1"/>
</dbReference>
<keyword evidence="2" id="KW-0805">Transcription regulation</keyword>
<evidence type="ECO:0000256" key="6">
    <source>
        <dbReference type="SAM" id="MobiDB-lite"/>
    </source>
</evidence>
<dbReference type="Gene3D" id="1.10.10.10">
    <property type="entry name" value="Winged helix-like DNA-binding domain superfamily/Winged helix DNA-binding domain"/>
    <property type="match status" value="1"/>
</dbReference>
<dbReference type="InterPro" id="IPR016032">
    <property type="entry name" value="Sig_transdc_resp-reg_C-effctor"/>
</dbReference>
<feature type="compositionally biased region" description="Pro residues" evidence="6">
    <location>
        <begin position="9"/>
        <end position="19"/>
    </location>
</feature>